<evidence type="ECO:0000256" key="2">
    <source>
        <dbReference type="SAM" id="MobiDB-lite"/>
    </source>
</evidence>
<keyword evidence="1" id="KW-0677">Repeat</keyword>
<feature type="region of interest" description="Disordered" evidence="2">
    <location>
        <begin position="1"/>
        <end position="24"/>
    </location>
</feature>
<organism evidence="3 4">
    <name type="scientific">Phytophthora megakarya</name>
    <dbReference type="NCBI Taxonomy" id="4795"/>
    <lineage>
        <taxon>Eukaryota</taxon>
        <taxon>Sar</taxon>
        <taxon>Stramenopiles</taxon>
        <taxon>Oomycota</taxon>
        <taxon>Peronosporomycetes</taxon>
        <taxon>Peronosporales</taxon>
        <taxon>Peronosporaceae</taxon>
        <taxon>Phytophthora</taxon>
    </lineage>
</organism>
<accession>A0A225VTG8</accession>
<evidence type="ECO:0000313" key="4">
    <source>
        <dbReference type="Proteomes" id="UP000198211"/>
    </source>
</evidence>
<dbReference type="Proteomes" id="UP000198211">
    <property type="component" value="Unassembled WGS sequence"/>
</dbReference>
<sequence length="201" mass="22947">MGKAPSPSKKGNGHIGTSTRSDSVSTVFDDVDDEVSSIPPRVESTIVSRETATHHAFAKSRKEDFVYAPTSHYLHILNDHCQWDHEARSPLLVVVGQPGDGKSALLANWAEERRCSIKGGRELIYEHYCGCSYDSVKLSLFLFRFMNQLKISYNLRDFELPHEHEEEKLKFSFSRCLEAAIRKGEHTKRKRYEPLVLAYEC</sequence>
<dbReference type="PANTHER" id="PTHR19860:SF40">
    <property type="entry name" value="WD40 REPEAT-CONTAINING PROTEIN"/>
    <property type="match status" value="1"/>
</dbReference>
<dbReference type="AlphaFoldDB" id="A0A225VTG8"/>
<name>A0A225VTG8_9STRA</name>
<evidence type="ECO:0000256" key="1">
    <source>
        <dbReference type="ARBA" id="ARBA00022737"/>
    </source>
</evidence>
<reference evidence="4" key="1">
    <citation type="submission" date="2017-03" db="EMBL/GenBank/DDBJ databases">
        <title>Phytopthora megakarya and P. palmivora, two closely related causual agents of cacao black pod achieved similar genome size and gene model numbers by different mechanisms.</title>
        <authorList>
            <person name="Ali S."/>
            <person name="Shao J."/>
            <person name="Larry D.J."/>
            <person name="Kronmiller B."/>
            <person name="Shen D."/>
            <person name="Strem M.D."/>
            <person name="Melnick R.L."/>
            <person name="Guiltinan M.J."/>
            <person name="Tyler B.M."/>
            <person name="Meinhardt L.W."/>
            <person name="Bailey B.A."/>
        </authorList>
    </citation>
    <scope>NUCLEOTIDE SEQUENCE [LARGE SCALE GENOMIC DNA]</scope>
    <source>
        <strain evidence="4">zdho120</strain>
    </source>
</reference>
<dbReference type="OrthoDB" id="2325716at2759"/>
<dbReference type="PANTHER" id="PTHR19860">
    <property type="entry name" value="DDB1- AND CUL4-ASSOCIATED FACTOR 12-RELATED"/>
    <property type="match status" value="1"/>
</dbReference>
<dbReference type="InterPro" id="IPR051191">
    <property type="entry name" value="DCAF12"/>
</dbReference>
<protein>
    <submittedName>
        <fullName evidence="3">Uncharacterized protein</fullName>
    </submittedName>
</protein>
<evidence type="ECO:0000313" key="3">
    <source>
        <dbReference type="EMBL" id="OWZ07820.1"/>
    </source>
</evidence>
<comment type="caution">
    <text evidence="3">The sequence shown here is derived from an EMBL/GenBank/DDBJ whole genome shotgun (WGS) entry which is preliminary data.</text>
</comment>
<dbReference type="STRING" id="4795.A0A225VTG8"/>
<dbReference type="EMBL" id="NBNE01003389">
    <property type="protein sequence ID" value="OWZ07820.1"/>
    <property type="molecule type" value="Genomic_DNA"/>
</dbReference>
<keyword evidence="4" id="KW-1185">Reference proteome</keyword>
<proteinExistence type="predicted"/>
<gene>
    <name evidence="3" type="ORF">PHMEG_00019745</name>
</gene>